<evidence type="ECO:0008006" key="4">
    <source>
        <dbReference type="Google" id="ProtNLM"/>
    </source>
</evidence>
<evidence type="ECO:0000313" key="3">
    <source>
        <dbReference type="Proteomes" id="UP000748752"/>
    </source>
</evidence>
<evidence type="ECO:0000313" key="2">
    <source>
        <dbReference type="EMBL" id="MBK1633915.1"/>
    </source>
</evidence>
<protein>
    <recommendedName>
        <fullName evidence="4">Integrase SAM-like N-terminal domain-containing protein</fullName>
    </recommendedName>
</protein>
<organism evidence="2 3">
    <name type="scientific">Thiohalocapsa halophila</name>
    <dbReference type="NCBI Taxonomy" id="69359"/>
    <lineage>
        <taxon>Bacteria</taxon>
        <taxon>Pseudomonadati</taxon>
        <taxon>Pseudomonadota</taxon>
        <taxon>Gammaproteobacteria</taxon>
        <taxon>Chromatiales</taxon>
        <taxon>Chromatiaceae</taxon>
        <taxon>Thiohalocapsa</taxon>
    </lineage>
</organism>
<dbReference type="RefSeq" id="WP_200243513.1">
    <property type="nucleotide sequence ID" value="NZ_NRRV01000144.1"/>
</dbReference>
<evidence type="ECO:0000256" key="1">
    <source>
        <dbReference type="SAM" id="MobiDB-lite"/>
    </source>
</evidence>
<proteinExistence type="predicted"/>
<accession>A0ABS1CPQ7</accession>
<comment type="caution">
    <text evidence="2">The sequence shown here is derived from an EMBL/GenBank/DDBJ whole genome shotgun (WGS) entry which is preliminary data.</text>
</comment>
<keyword evidence="3" id="KW-1185">Reference proteome</keyword>
<dbReference type="EMBL" id="NRRV01000144">
    <property type="protein sequence ID" value="MBK1633915.1"/>
    <property type="molecule type" value="Genomic_DNA"/>
</dbReference>
<name>A0ABS1CPQ7_9GAMM</name>
<dbReference type="Proteomes" id="UP000748752">
    <property type="component" value="Unassembled WGS sequence"/>
</dbReference>
<feature type="region of interest" description="Disordered" evidence="1">
    <location>
        <begin position="1"/>
        <end position="26"/>
    </location>
</feature>
<gene>
    <name evidence="2" type="ORF">CKO31_24925</name>
</gene>
<reference evidence="2 3" key="1">
    <citation type="journal article" date="2020" name="Microorganisms">
        <title>Osmotic Adaptation and Compatible Solute Biosynthesis of Phototrophic Bacteria as Revealed from Genome Analyses.</title>
        <authorList>
            <person name="Imhoff J.F."/>
            <person name="Rahn T."/>
            <person name="Kunzel S."/>
            <person name="Keller A."/>
            <person name="Neulinger S.C."/>
        </authorList>
    </citation>
    <scope>NUCLEOTIDE SEQUENCE [LARGE SCALE GENOMIC DNA]</scope>
    <source>
        <strain evidence="2 3">DSM 6210</strain>
    </source>
</reference>
<sequence>MRAPTVRPNTGKNPAGRQIPRRESGRPSGWHRYLELLVREGVAANARCWYVQRAEDFVAAMRPKRLSELTVEEITAFFPRYARDNQLTDGQFRQTVDALQLLLVDLAQAGAAREVDWEHLRESGRALESAHPTRAAAMSPEAAVAGHPVYQRAAAAQPLLQQLARTLRAERYALRTEQT</sequence>